<reference evidence="1" key="2">
    <citation type="submission" date="2016-06" db="EMBL/GenBank/DDBJ databases">
        <title>The genome of a short-lived fish provides insights into sex chromosome evolution and the genetic control of aging.</title>
        <authorList>
            <person name="Reichwald K."/>
            <person name="Felder M."/>
            <person name="Petzold A."/>
            <person name="Koch P."/>
            <person name="Groth M."/>
            <person name="Platzer M."/>
        </authorList>
    </citation>
    <scope>NUCLEOTIDE SEQUENCE</scope>
    <source>
        <tissue evidence="1">Brain</tissue>
    </source>
</reference>
<name>A0A1A8K7W0_NOTKU</name>
<dbReference type="GO" id="GO:0016301">
    <property type="term" value="F:kinase activity"/>
    <property type="evidence" value="ECO:0007669"/>
    <property type="project" value="UniProtKB-KW"/>
</dbReference>
<dbReference type="AlphaFoldDB" id="A0A1A8K7W0"/>
<feature type="non-terminal residue" evidence="1">
    <location>
        <position position="1"/>
    </location>
</feature>
<dbReference type="EMBL" id="HAEE01008388">
    <property type="protein sequence ID" value="SBR28438.1"/>
    <property type="molecule type" value="Transcribed_RNA"/>
</dbReference>
<accession>A0A1A8K7W0</accession>
<protein>
    <submittedName>
        <fullName evidence="1">WNK lysine deficient protein kinase 4</fullName>
    </submittedName>
</protein>
<feature type="non-terminal residue" evidence="1">
    <location>
        <position position="33"/>
    </location>
</feature>
<sequence length="33" mass="3520">QVSLGETLWEAAAAAHRTNPAKESPLLLTLVEC</sequence>
<keyword evidence="1" id="KW-0808">Transferase</keyword>
<evidence type="ECO:0000313" key="1">
    <source>
        <dbReference type="EMBL" id="SBR28438.1"/>
    </source>
</evidence>
<proteinExistence type="predicted"/>
<organism evidence="1">
    <name type="scientific">Nothobranchius kuhntae</name>
    <name type="common">Beira killifish</name>
    <dbReference type="NCBI Taxonomy" id="321403"/>
    <lineage>
        <taxon>Eukaryota</taxon>
        <taxon>Metazoa</taxon>
        <taxon>Chordata</taxon>
        <taxon>Craniata</taxon>
        <taxon>Vertebrata</taxon>
        <taxon>Euteleostomi</taxon>
        <taxon>Actinopterygii</taxon>
        <taxon>Neopterygii</taxon>
        <taxon>Teleostei</taxon>
        <taxon>Neoteleostei</taxon>
        <taxon>Acanthomorphata</taxon>
        <taxon>Ovalentaria</taxon>
        <taxon>Atherinomorphae</taxon>
        <taxon>Cyprinodontiformes</taxon>
        <taxon>Nothobranchiidae</taxon>
        <taxon>Nothobranchius</taxon>
    </lineage>
</organism>
<reference evidence="1" key="1">
    <citation type="submission" date="2016-05" db="EMBL/GenBank/DDBJ databases">
        <authorList>
            <person name="Lavstsen T."/>
            <person name="Jespersen J.S."/>
        </authorList>
    </citation>
    <scope>NUCLEOTIDE SEQUENCE</scope>
    <source>
        <tissue evidence="1">Brain</tissue>
    </source>
</reference>
<keyword evidence="1" id="KW-0418">Kinase</keyword>
<gene>
    <name evidence="1" type="primary">WNK4</name>
</gene>